<dbReference type="SUPFAM" id="SSF51735">
    <property type="entry name" value="NAD(P)-binding Rossmann-fold domains"/>
    <property type="match status" value="1"/>
</dbReference>
<dbReference type="Proteomes" id="UP000566819">
    <property type="component" value="Unassembled WGS sequence"/>
</dbReference>
<name>A0A8H4VN17_9HELO</name>
<accession>A0A8H4VN17</accession>
<sequence>MKIILTGSTGVIGTEVLAQCIAHPAITSIIVLIRRPLPDSVPSSPKLKVVIQKDFLSYPPSVLEEFVGAEACIWAQGGMPSVFPTLEIAKEVNITYPVTFAQAVVPFLSPVLREKRKKFTMVYVSGHPAAKDQQKKLRIMPDARKIKGETENRLLELQNTNGNENVFEATFARVGSVIPRNNIVMAVLGVLTNPLYPAIGVEEFAAALIDVAVSEQGRRKVDVGKVTDDEGVILHEEMKRRGKEILSGVK</sequence>
<dbReference type="AlphaFoldDB" id="A0A8H4VN17"/>
<evidence type="ECO:0008006" key="3">
    <source>
        <dbReference type="Google" id="ProtNLM"/>
    </source>
</evidence>
<dbReference type="EMBL" id="JAAMPI010002306">
    <property type="protein sequence ID" value="KAF4615627.1"/>
    <property type="molecule type" value="Genomic_DNA"/>
</dbReference>
<dbReference type="PANTHER" id="PTHR14097:SF9">
    <property type="entry name" value="EPIMERASE, PUTATIVE (AFU_ORTHOLOGUE AFUA_8G07320)-RELATED"/>
    <property type="match status" value="1"/>
</dbReference>
<evidence type="ECO:0000313" key="2">
    <source>
        <dbReference type="Proteomes" id="UP000566819"/>
    </source>
</evidence>
<dbReference type="Gene3D" id="3.40.50.720">
    <property type="entry name" value="NAD(P)-binding Rossmann-like Domain"/>
    <property type="match status" value="1"/>
</dbReference>
<dbReference type="PANTHER" id="PTHR14097">
    <property type="entry name" value="OXIDOREDUCTASE HTATIP2"/>
    <property type="match status" value="1"/>
</dbReference>
<proteinExistence type="predicted"/>
<reference evidence="1 2" key="1">
    <citation type="submission" date="2020-03" db="EMBL/GenBank/DDBJ databases">
        <title>Draft Genome Sequence of Cudoniella acicularis.</title>
        <authorList>
            <person name="Buettner E."/>
            <person name="Kellner H."/>
        </authorList>
    </citation>
    <scope>NUCLEOTIDE SEQUENCE [LARGE SCALE GENOMIC DNA]</scope>
    <source>
        <strain evidence="1 2">DSM 108380</strain>
    </source>
</reference>
<organism evidence="1 2">
    <name type="scientific">Cudoniella acicularis</name>
    <dbReference type="NCBI Taxonomy" id="354080"/>
    <lineage>
        <taxon>Eukaryota</taxon>
        <taxon>Fungi</taxon>
        <taxon>Dikarya</taxon>
        <taxon>Ascomycota</taxon>
        <taxon>Pezizomycotina</taxon>
        <taxon>Leotiomycetes</taxon>
        <taxon>Helotiales</taxon>
        <taxon>Tricladiaceae</taxon>
        <taxon>Cudoniella</taxon>
    </lineage>
</organism>
<gene>
    <name evidence="1" type="ORF">G7Y89_g15280</name>
</gene>
<dbReference type="OrthoDB" id="3535423at2759"/>
<protein>
    <recommendedName>
        <fullName evidence="3">NAD(P)-binding domain-containing protein</fullName>
    </recommendedName>
</protein>
<evidence type="ECO:0000313" key="1">
    <source>
        <dbReference type="EMBL" id="KAF4615627.1"/>
    </source>
</evidence>
<comment type="caution">
    <text evidence="1">The sequence shown here is derived from an EMBL/GenBank/DDBJ whole genome shotgun (WGS) entry which is preliminary data.</text>
</comment>
<keyword evidence="2" id="KW-1185">Reference proteome</keyword>
<dbReference type="InterPro" id="IPR036291">
    <property type="entry name" value="NAD(P)-bd_dom_sf"/>
</dbReference>